<feature type="transmembrane region" description="Helical" evidence="6">
    <location>
        <begin position="124"/>
        <end position="144"/>
    </location>
</feature>
<feature type="transmembrane region" description="Helical" evidence="6">
    <location>
        <begin position="235"/>
        <end position="251"/>
    </location>
</feature>
<feature type="transmembrane region" description="Helical" evidence="6">
    <location>
        <begin position="258"/>
        <end position="276"/>
    </location>
</feature>
<dbReference type="GO" id="GO:0016811">
    <property type="term" value="F:hydrolase activity, acting on carbon-nitrogen (but not peptide) bonds, in linear amides"/>
    <property type="evidence" value="ECO:0007669"/>
    <property type="project" value="InterPro"/>
</dbReference>
<gene>
    <name evidence="7" type="ORF">METZ01_LOCUS94666</name>
</gene>
<sequence length="319" mass="36977">MSVKLNNLIYPIAIVVSILFLLIYAVLGFLGITLGLETNESVGDISRWCERVSGGIFREPSNAISNIGFMISGLLMFKLLSKDKEIGLKLNQFYGMTPIAILYASAVIYLGPGSMLMHGTHTEWGEWADNLSMIMYIIIPWLLNIKDMGRWSVKRFFFVYSFIVIIYAISRWFFGSNLGINLDLFGVSISLWIISESLYRFWSPTYRWISGFLGFFVAAIFGIMPTEIFSNFNEYWWILLFWLPAVLSHTAPTNKRVYNPWFFAGMLTYFLAFVIWLQGYPNTPYCNPDSFIQPHAIWHLITAFSTWCFFKFFRTEEKN</sequence>
<feature type="transmembrane region" description="Helical" evidence="6">
    <location>
        <begin position="93"/>
        <end position="112"/>
    </location>
</feature>
<feature type="transmembrane region" description="Helical" evidence="6">
    <location>
        <begin position="12"/>
        <end position="36"/>
    </location>
</feature>
<evidence type="ECO:0000256" key="2">
    <source>
        <dbReference type="ARBA" id="ARBA00022692"/>
    </source>
</evidence>
<reference evidence="7" key="1">
    <citation type="submission" date="2018-05" db="EMBL/GenBank/DDBJ databases">
        <authorList>
            <person name="Lanie J.A."/>
            <person name="Ng W.-L."/>
            <person name="Kazmierczak K.M."/>
            <person name="Andrzejewski T.M."/>
            <person name="Davidsen T.M."/>
            <person name="Wayne K.J."/>
            <person name="Tettelin H."/>
            <person name="Glass J.I."/>
            <person name="Rusch D."/>
            <person name="Podicherti R."/>
            <person name="Tsui H.-C.T."/>
            <person name="Winkler M.E."/>
        </authorList>
    </citation>
    <scope>NUCLEOTIDE SEQUENCE</scope>
</reference>
<dbReference type="InterPro" id="IPR008901">
    <property type="entry name" value="ACER"/>
</dbReference>
<dbReference type="AlphaFoldDB" id="A0A381VNF6"/>
<evidence type="ECO:0008006" key="8">
    <source>
        <dbReference type="Google" id="ProtNLM"/>
    </source>
</evidence>
<evidence type="ECO:0000256" key="5">
    <source>
        <dbReference type="ARBA" id="ARBA00023136"/>
    </source>
</evidence>
<keyword evidence="5 6" id="KW-0472">Membrane</keyword>
<dbReference type="GO" id="GO:0016020">
    <property type="term" value="C:membrane"/>
    <property type="evidence" value="ECO:0007669"/>
    <property type="project" value="UniProtKB-SubCell"/>
</dbReference>
<evidence type="ECO:0000313" key="7">
    <source>
        <dbReference type="EMBL" id="SVA41812.1"/>
    </source>
</evidence>
<feature type="transmembrane region" description="Helical" evidence="6">
    <location>
        <begin position="156"/>
        <end position="174"/>
    </location>
</feature>
<evidence type="ECO:0000256" key="6">
    <source>
        <dbReference type="SAM" id="Phobius"/>
    </source>
</evidence>
<evidence type="ECO:0000256" key="3">
    <source>
        <dbReference type="ARBA" id="ARBA00022801"/>
    </source>
</evidence>
<dbReference type="Pfam" id="PF05875">
    <property type="entry name" value="Ceramidase"/>
    <property type="match status" value="1"/>
</dbReference>
<feature type="transmembrane region" description="Helical" evidence="6">
    <location>
        <begin position="180"/>
        <end position="199"/>
    </location>
</feature>
<organism evidence="7">
    <name type="scientific">marine metagenome</name>
    <dbReference type="NCBI Taxonomy" id="408172"/>
    <lineage>
        <taxon>unclassified sequences</taxon>
        <taxon>metagenomes</taxon>
        <taxon>ecological metagenomes</taxon>
    </lineage>
</organism>
<comment type="subcellular location">
    <subcellularLocation>
        <location evidence="1">Membrane</location>
        <topology evidence="1">Multi-pass membrane protein</topology>
    </subcellularLocation>
</comment>
<evidence type="ECO:0000256" key="4">
    <source>
        <dbReference type="ARBA" id="ARBA00022989"/>
    </source>
</evidence>
<keyword evidence="2 6" id="KW-0812">Transmembrane</keyword>
<evidence type="ECO:0000256" key="1">
    <source>
        <dbReference type="ARBA" id="ARBA00004141"/>
    </source>
</evidence>
<dbReference type="GO" id="GO:0006672">
    <property type="term" value="P:ceramide metabolic process"/>
    <property type="evidence" value="ECO:0007669"/>
    <property type="project" value="InterPro"/>
</dbReference>
<keyword evidence="3" id="KW-0378">Hydrolase</keyword>
<proteinExistence type="predicted"/>
<name>A0A381VNF6_9ZZZZ</name>
<accession>A0A381VNF6</accession>
<feature type="transmembrane region" description="Helical" evidence="6">
    <location>
        <begin position="63"/>
        <end position="81"/>
    </location>
</feature>
<dbReference type="EMBL" id="UINC01009320">
    <property type="protein sequence ID" value="SVA41812.1"/>
    <property type="molecule type" value="Genomic_DNA"/>
</dbReference>
<feature type="transmembrane region" description="Helical" evidence="6">
    <location>
        <begin position="206"/>
        <end position="223"/>
    </location>
</feature>
<feature type="transmembrane region" description="Helical" evidence="6">
    <location>
        <begin position="296"/>
        <end position="313"/>
    </location>
</feature>
<keyword evidence="4 6" id="KW-1133">Transmembrane helix</keyword>
<protein>
    <recommendedName>
        <fullName evidence="8">Ceramidase</fullName>
    </recommendedName>
</protein>